<name>T1GHZ3_MEGSC</name>
<reference evidence="2" key="2">
    <citation type="submission" date="2015-06" db="UniProtKB">
        <authorList>
            <consortium name="EnsemblMetazoa"/>
        </authorList>
    </citation>
    <scope>IDENTIFICATION</scope>
</reference>
<feature type="region of interest" description="Disordered" evidence="1">
    <location>
        <begin position="38"/>
        <end position="58"/>
    </location>
</feature>
<evidence type="ECO:0000313" key="3">
    <source>
        <dbReference type="Proteomes" id="UP000015102"/>
    </source>
</evidence>
<evidence type="ECO:0000313" key="2">
    <source>
        <dbReference type="EnsemblMetazoa" id="MESCA003059-PA"/>
    </source>
</evidence>
<organism evidence="2 3">
    <name type="scientific">Megaselia scalaris</name>
    <name type="common">Humpbacked fly</name>
    <name type="synonym">Phora scalaris</name>
    <dbReference type="NCBI Taxonomy" id="36166"/>
    <lineage>
        <taxon>Eukaryota</taxon>
        <taxon>Metazoa</taxon>
        <taxon>Ecdysozoa</taxon>
        <taxon>Arthropoda</taxon>
        <taxon>Hexapoda</taxon>
        <taxon>Insecta</taxon>
        <taxon>Pterygota</taxon>
        <taxon>Neoptera</taxon>
        <taxon>Endopterygota</taxon>
        <taxon>Diptera</taxon>
        <taxon>Brachycera</taxon>
        <taxon>Muscomorpha</taxon>
        <taxon>Platypezoidea</taxon>
        <taxon>Phoridae</taxon>
        <taxon>Megaseliini</taxon>
        <taxon>Megaselia</taxon>
    </lineage>
</organism>
<dbReference type="Proteomes" id="UP000015102">
    <property type="component" value="Unassembled WGS sequence"/>
</dbReference>
<dbReference type="AlphaFoldDB" id="T1GHZ3"/>
<reference evidence="3" key="1">
    <citation type="submission" date="2013-02" db="EMBL/GenBank/DDBJ databases">
        <authorList>
            <person name="Hughes D."/>
        </authorList>
    </citation>
    <scope>NUCLEOTIDE SEQUENCE</scope>
    <source>
        <strain>Durham</strain>
        <strain evidence="3">NC isolate 2 -- Noor lab</strain>
    </source>
</reference>
<dbReference type="EnsemblMetazoa" id="MESCA003059-RA">
    <property type="protein sequence ID" value="MESCA003059-PA"/>
    <property type="gene ID" value="MESCA003059"/>
</dbReference>
<accession>T1GHZ3</accession>
<protein>
    <submittedName>
        <fullName evidence="2">Uncharacterized protein</fullName>
    </submittedName>
</protein>
<proteinExistence type="predicted"/>
<dbReference type="HOGENOM" id="CLU_1811015_0_0_1"/>
<feature type="compositionally biased region" description="Basic and acidic residues" evidence="1">
    <location>
        <begin position="38"/>
        <end position="53"/>
    </location>
</feature>
<dbReference type="STRING" id="36166.T1GHZ3"/>
<keyword evidence="3" id="KW-1185">Reference proteome</keyword>
<sequence length="143" mass="16080">MTEVYKEKSVSELSNHKVKGQFLSVSIAKESFLERLKRERANNEKKPEEEKPQFTDAPVNIAVPKRFDALPSQNTTIKFDIDQEVGDLDDDDQVVYQSISKKRASNSLLNGKIKIAPVSSEPIHVISSKPKVKEQNEKAKKAG</sequence>
<dbReference type="EMBL" id="CAQQ02394188">
    <property type="status" value="NOT_ANNOTATED_CDS"/>
    <property type="molecule type" value="Genomic_DNA"/>
</dbReference>
<evidence type="ECO:0000256" key="1">
    <source>
        <dbReference type="SAM" id="MobiDB-lite"/>
    </source>
</evidence>